<dbReference type="EMBL" id="JACASF010000023">
    <property type="protein sequence ID" value="KAF6399872.1"/>
    <property type="molecule type" value="Genomic_DNA"/>
</dbReference>
<evidence type="ECO:0000313" key="2">
    <source>
        <dbReference type="Proteomes" id="UP000550707"/>
    </source>
</evidence>
<comment type="caution">
    <text evidence="1">The sequence shown here is derived from an EMBL/GenBank/DDBJ whole genome shotgun (WGS) entry which is preliminary data.</text>
</comment>
<keyword evidence="2" id="KW-1185">Reference proteome</keyword>
<dbReference type="Proteomes" id="UP000550707">
    <property type="component" value="Unassembled WGS sequence"/>
</dbReference>
<evidence type="ECO:0000313" key="1">
    <source>
        <dbReference type="EMBL" id="KAF6399872.1"/>
    </source>
</evidence>
<accession>A0A7J8BMD4</accession>
<name>A0A7J8BMD4_MOLMO</name>
<protein>
    <submittedName>
        <fullName evidence="1">Uncharacterized protein</fullName>
    </submittedName>
</protein>
<organism evidence="1 2">
    <name type="scientific">Molossus molossus</name>
    <name type="common">Pallas' mastiff bat</name>
    <name type="synonym">Vespertilio molossus</name>
    <dbReference type="NCBI Taxonomy" id="27622"/>
    <lineage>
        <taxon>Eukaryota</taxon>
        <taxon>Metazoa</taxon>
        <taxon>Chordata</taxon>
        <taxon>Craniata</taxon>
        <taxon>Vertebrata</taxon>
        <taxon>Euteleostomi</taxon>
        <taxon>Mammalia</taxon>
        <taxon>Eutheria</taxon>
        <taxon>Laurasiatheria</taxon>
        <taxon>Chiroptera</taxon>
        <taxon>Yangochiroptera</taxon>
        <taxon>Molossidae</taxon>
        <taxon>Molossus</taxon>
    </lineage>
</organism>
<gene>
    <name evidence="1" type="ORF">HJG59_010139</name>
</gene>
<proteinExistence type="predicted"/>
<dbReference type="InParanoid" id="A0A7J8BMD4"/>
<dbReference type="AlphaFoldDB" id="A0A7J8BMD4"/>
<sequence>MIKSVSPPKRVTWPSPCPVQWMDAAVPEVRCLYLPGTHDHWKVNTERNVSIVHETKMPHPDPDGKQFRGCSPLAASEPSVRAAASLSGGPQWIPHGALPRLAGGLLLMWELFSSTSWLIGVLDATS</sequence>
<reference evidence="1 2" key="1">
    <citation type="journal article" date="2020" name="Nature">
        <title>Six reference-quality genomes reveal evolution of bat adaptations.</title>
        <authorList>
            <person name="Jebb D."/>
            <person name="Huang Z."/>
            <person name="Pippel M."/>
            <person name="Hughes G.M."/>
            <person name="Lavrichenko K."/>
            <person name="Devanna P."/>
            <person name="Winkler S."/>
            <person name="Jermiin L.S."/>
            <person name="Skirmuntt E.C."/>
            <person name="Katzourakis A."/>
            <person name="Burkitt-Gray L."/>
            <person name="Ray D.A."/>
            <person name="Sullivan K.A.M."/>
            <person name="Roscito J.G."/>
            <person name="Kirilenko B.M."/>
            <person name="Davalos L.M."/>
            <person name="Corthals A.P."/>
            <person name="Power M.L."/>
            <person name="Jones G."/>
            <person name="Ransome R.D."/>
            <person name="Dechmann D.K.N."/>
            <person name="Locatelli A.G."/>
            <person name="Puechmaille S.J."/>
            <person name="Fedrigo O."/>
            <person name="Jarvis E.D."/>
            <person name="Hiller M."/>
            <person name="Vernes S.C."/>
            <person name="Myers E.W."/>
            <person name="Teeling E.C."/>
        </authorList>
    </citation>
    <scope>NUCLEOTIDE SEQUENCE [LARGE SCALE GENOMIC DNA]</scope>
    <source>
        <strain evidence="1">MMolMol1</strain>
        <tissue evidence="1">Muscle</tissue>
    </source>
</reference>